<dbReference type="SUPFAM" id="SSF52343">
    <property type="entry name" value="Ferredoxin reductase-like, C-terminal NADP-linked domain"/>
    <property type="match status" value="1"/>
</dbReference>
<dbReference type="InterPro" id="IPR001433">
    <property type="entry name" value="OxRdtase_FAD/NAD-bd"/>
</dbReference>
<dbReference type="OrthoDB" id="1688044at2759"/>
<dbReference type="Pfam" id="PF00258">
    <property type="entry name" value="Flavodoxin_1"/>
    <property type="match status" value="1"/>
</dbReference>
<name>A0A086KTM1_TOXGO</name>
<dbReference type="GO" id="GO:0050660">
    <property type="term" value="F:flavin adenine dinucleotide binding"/>
    <property type="evidence" value="ECO:0007669"/>
    <property type="project" value="TreeGrafter"/>
</dbReference>
<protein>
    <recommendedName>
        <fullName evidence="4">NADPH--hemoprotein reductase</fullName>
        <ecNumber evidence="4">1.6.2.4</ecNumber>
    </recommendedName>
</protein>
<dbReference type="PRINTS" id="PR00371">
    <property type="entry name" value="FPNCR"/>
</dbReference>
<comment type="cofactor">
    <cofactor evidence="1">
        <name>FAD</name>
        <dbReference type="ChEBI" id="CHEBI:57692"/>
    </cofactor>
</comment>
<evidence type="ECO:0000256" key="1">
    <source>
        <dbReference type="ARBA" id="ARBA00001974"/>
    </source>
</evidence>
<reference evidence="9 10" key="1">
    <citation type="submission" date="2014-02" db="EMBL/GenBank/DDBJ databases">
        <authorList>
            <person name="Sibley D."/>
            <person name="Venepally P."/>
            <person name="Karamycheva S."/>
            <person name="Hadjithomas M."/>
            <person name="Khan A."/>
            <person name="Brunk B."/>
            <person name="Roos D."/>
            <person name="Caler E."/>
            <person name="Lorenzi H."/>
        </authorList>
    </citation>
    <scope>NUCLEOTIDE SEQUENCE [LARGE SCALE GENOMIC DNA]</scope>
    <source>
        <strain evidence="9 10">GAB2-2007-GAL-DOM2</strain>
    </source>
</reference>
<dbReference type="GO" id="GO:0010181">
    <property type="term" value="F:FMN binding"/>
    <property type="evidence" value="ECO:0007669"/>
    <property type="project" value="InterPro"/>
</dbReference>
<dbReference type="PANTHER" id="PTHR19384">
    <property type="entry name" value="NITRIC OXIDE SYNTHASE-RELATED"/>
    <property type="match status" value="1"/>
</dbReference>
<dbReference type="VEuPathDB" id="ToxoDB:TGDOM2_219630"/>
<keyword evidence="5" id="KW-0175">Coiled coil</keyword>
<dbReference type="InterPro" id="IPR039261">
    <property type="entry name" value="FNR_nucleotide-bd"/>
</dbReference>
<dbReference type="Gene3D" id="2.40.30.10">
    <property type="entry name" value="Translation factors"/>
    <property type="match status" value="1"/>
</dbReference>
<dbReference type="GO" id="GO:0005829">
    <property type="term" value="C:cytosol"/>
    <property type="evidence" value="ECO:0007669"/>
    <property type="project" value="TreeGrafter"/>
</dbReference>
<evidence type="ECO:0000259" key="8">
    <source>
        <dbReference type="PROSITE" id="PS50902"/>
    </source>
</evidence>
<dbReference type="InterPro" id="IPR017938">
    <property type="entry name" value="Riboflavin_synthase-like_b-brl"/>
</dbReference>
<dbReference type="Gene3D" id="1.20.990.10">
    <property type="entry name" value="NADPH-cytochrome p450 Reductase, Chain A, domain 3"/>
    <property type="match status" value="1"/>
</dbReference>
<dbReference type="Gene3D" id="3.40.50.360">
    <property type="match status" value="1"/>
</dbReference>
<evidence type="ECO:0000256" key="3">
    <source>
        <dbReference type="ARBA" id="ARBA00022827"/>
    </source>
</evidence>
<accession>A0A086KTM1</accession>
<dbReference type="SUPFAM" id="SSF63380">
    <property type="entry name" value="Riboflavin synthase domain-like"/>
    <property type="match status" value="1"/>
</dbReference>
<dbReference type="InterPro" id="IPR029039">
    <property type="entry name" value="Flavoprotein-like_sf"/>
</dbReference>
<organism evidence="9 10">
    <name type="scientific">Toxoplasma gondii GAB2-2007-GAL-DOM2</name>
    <dbReference type="NCBI Taxonomy" id="1130820"/>
    <lineage>
        <taxon>Eukaryota</taxon>
        <taxon>Sar</taxon>
        <taxon>Alveolata</taxon>
        <taxon>Apicomplexa</taxon>
        <taxon>Conoidasida</taxon>
        <taxon>Coccidia</taxon>
        <taxon>Eucoccidiorida</taxon>
        <taxon>Eimeriorina</taxon>
        <taxon>Sarcocystidae</taxon>
        <taxon>Toxoplasma</taxon>
    </lineage>
</organism>
<evidence type="ECO:0000256" key="2">
    <source>
        <dbReference type="ARBA" id="ARBA00022630"/>
    </source>
</evidence>
<proteinExistence type="predicted"/>
<evidence type="ECO:0000256" key="7">
    <source>
        <dbReference type="SAM" id="Phobius"/>
    </source>
</evidence>
<dbReference type="PROSITE" id="PS50902">
    <property type="entry name" value="FLAVODOXIN_LIKE"/>
    <property type="match status" value="1"/>
</dbReference>
<evidence type="ECO:0000313" key="10">
    <source>
        <dbReference type="Proteomes" id="UP000028837"/>
    </source>
</evidence>
<evidence type="ECO:0000256" key="5">
    <source>
        <dbReference type="SAM" id="Coils"/>
    </source>
</evidence>
<comment type="caution">
    <text evidence="9">The sequence shown here is derived from an EMBL/GenBank/DDBJ whole genome shotgun (WGS) entry which is preliminary data.</text>
</comment>
<keyword evidence="7" id="KW-0472">Membrane</keyword>
<dbReference type="PANTHER" id="PTHR19384:SF17">
    <property type="entry name" value="NADPH--CYTOCHROME P450 REDUCTASE"/>
    <property type="match status" value="1"/>
</dbReference>
<feature type="transmembrane region" description="Helical" evidence="7">
    <location>
        <begin position="12"/>
        <end position="30"/>
    </location>
</feature>
<feature type="compositionally biased region" description="Basic and acidic residues" evidence="6">
    <location>
        <begin position="262"/>
        <end position="272"/>
    </location>
</feature>
<dbReference type="EC" id="1.6.2.4" evidence="4"/>
<evidence type="ECO:0000313" key="9">
    <source>
        <dbReference type="EMBL" id="KFG47739.1"/>
    </source>
</evidence>
<feature type="region of interest" description="Disordered" evidence="6">
    <location>
        <begin position="39"/>
        <end position="69"/>
    </location>
</feature>
<dbReference type="AlphaFoldDB" id="A0A086KTM1"/>
<dbReference type="InterPro" id="IPR023173">
    <property type="entry name" value="NADPH_Cyt_P450_Rdtase_alpha"/>
</dbReference>
<evidence type="ECO:0000256" key="6">
    <source>
        <dbReference type="SAM" id="MobiDB-lite"/>
    </source>
</evidence>
<dbReference type="SUPFAM" id="SSF52218">
    <property type="entry name" value="Flavoproteins"/>
    <property type="match status" value="1"/>
</dbReference>
<dbReference type="InterPro" id="IPR008254">
    <property type="entry name" value="Flavodoxin/NO_synth"/>
</dbReference>
<dbReference type="Proteomes" id="UP000028837">
    <property type="component" value="Unassembled WGS sequence"/>
</dbReference>
<sequence>MSGFFSETPGRLLLLSGVALGTAAALYVLLRPPKKIRRCGRDAASPRSQTRVGASAGEAEERSADPLGDGKVKKLSCRDTLFVYFGSQSGTAEAFSEELASAVVQEIEELQHVEVVDLEDFDPDAFLAQQFKVLVLATHGEGEPTDNARGFFEWLQRYTKDLREGRTPSPAMQGWCAVFGLGSSDYERFNRMGRRTFKMLEFIEKRQRELHASSSSSLLRLLCPLGVGDAAKALDADFALWRQAHFLPALKRIADPTALQEEPMRTTPEVRGDAPVSPVSYPPLSGVCTPEASTASTPELDADPQRRGDSSPLQGYHAARSAESLEQETREDLSRFSSAASLANAQHTAQSVTAAVERLEKRVASWAKRGEEAPFRLMVGPSRERLLAEQRRLEEEAAGRAGKSLPSLPSLLAQAPHGTSAKFFFQMHALPVNSVRQLRQQVTFSSASAAGSHCAHRVAASETEKELGEPWRTDAPQESTVEVELDLTDCPAVQYRAADNMYCLHKNTAEEITWWHTFLGFKEQGVALNDFVHWVPSRAALASAFPVSSSSSSPSSSPALSYAVPFPTPCTVEEALGFFSNLTGQLPKFAAACLSLWIEDPEERTQWLRLFCDEPAAQQAYEACVRSPLLSLRELLPLLAPSFSRPRLPRLSSSSTFDEDEEAASTQELGLILSLLAAAHAPRAYTIASSPKALARETGTRSVALCVGLVAEQRESLAITTARLEEHGFKIFGSSSAVRSARRGPLFHQEDRLFFGACSSFITQQLRPGDVLKALIKPSSFRLPADVKRPIIMVAAGTGIAPFIAFLREFACLGGWLAPVVLFFGCQRANKDFLYREELLRYKARQDAAEESQGKKHFLTHLFLAFSREPGQPKTYVQHKIAEQRNLVLQLLQEQQATLYICGRTAMAAGVTKTLAHAAAETLGGDEARGNAFVHDLRKSRRIVEEVWA</sequence>
<evidence type="ECO:0000256" key="4">
    <source>
        <dbReference type="ARBA" id="ARBA00023797"/>
    </source>
</evidence>
<feature type="domain" description="Flavodoxin-like" evidence="8">
    <location>
        <begin position="81"/>
        <end position="246"/>
    </location>
</feature>
<dbReference type="Pfam" id="PF00175">
    <property type="entry name" value="NAD_binding_1"/>
    <property type="match status" value="1"/>
</dbReference>
<feature type="region of interest" description="Disordered" evidence="6">
    <location>
        <begin position="258"/>
        <end position="337"/>
    </location>
</feature>
<dbReference type="Gene3D" id="3.40.50.80">
    <property type="entry name" value="Nucleotide-binding domain of ferredoxin-NADP reductase (FNR) module"/>
    <property type="match status" value="1"/>
</dbReference>
<dbReference type="EMBL" id="AHZU02000169">
    <property type="protein sequence ID" value="KFG47739.1"/>
    <property type="molecule type" value="Genomic_DNA"/>
</dbReference>
<feature type="compositionally biased region" description="Basic and acidic residues" evidence="6">
    <location>
        <begin position="59"/>
        <end position="69"/>
    </location>
</feature>
<dbReference type="InterPro" id="IPR001094">
    <property type="entry name" value="Flavdoxin-like"/>
</dbReference>
<keyword evidence="7" id="KW-0812">Transmembrane</keyword>
<keyword evidence="2" id="KW-0285">Flavoprotein</keyword>
<keyword evidence="7" id="KW-1133">Transmembrane helix</keyword>
<dbReference type="InterPro" id="IPR001709">
    <property type="entry name" value="Flavoprot_Pyr_Nucl_cyt_Rdtase"/>
</dbReference>
<dbReference type="PRINTS" id="PR00369">
    <property type="entry name" value="FLAVODOXIN"/>
</dbReference>
<feature type="coiled-coil region" evidence="5">
    <location>
        <begin position="342"/>
        <end position="369"/>
    </location>
</feature>
<gene>
    <name evidence="9" type="ORF">TGDOM2_219630</name>
</gene>
<keyword evidence="3" id="KW-0274">FAD</keyword>
<keyword evidence="9" id="KW-0560">Oxidoreductase</keyword>
<dbReference type="GO" id="GO:0003958">
    <property type="term" value="F:NADPH-hemoprotein reductase activity"/>
    <property type="evidence" value="ECO:0007669"/>
    <property type="project" value="UniProtKB-EC"/>
</dbReference>